<protein>
    <submittedName>
        <fullName evidence="2">Uncharacterized protein</fullName>
    </submittedName>
</protein>
<keyword evidence="1" id="KW-0472">Membrane</keyword>
<keyword evidence="1" id="KW-0812">Transmembrane</keyword>
<feature type="transmembrane region" description="Helical" evidence="1">
    <location>
        <begin position="12"/>
        <end position="30"/>
    </location>
</feature>
<feature type="transmembrane region" description="Helical" evidence="1">
    <location>
        <begin position="87"/>
        <end position="106"/>
    </location>
</feature>
<feature type="transmembrane region" description="Helical" evidence="1">
    <location>
        <begin position="50"/>
        <end position="66"/>
    </location>
</feature>
<dbReference type="EMBL" id="LICA01000183">
    <property type="protein sequence ID" value="KRO94064.1"/>
    <property type="molecule type" value="Genomic_DNA"/>
</dbReference>
<evidence type="ECO:0000313" key="2">
    <source>
        <dbReference type="EMBL" id="KRO94064.1"/>
    </source>
</evidence>
<keyword evidence="1" id="KW-1133">Transmembrane helix</keyword>
<organism evidence="2 3">
    <name type="scientific">SAR92 bacterium BACL26 MAG-121220-bin70</name>
    <dbReference type="NCBI Taxonomy" id="1655626"/>
    <lineage>
        <taxon>Bacteria</taxon>
        <taxon>Pseudomonadati</taxon>
        <taxon>Pseudomonadota</taxon>
        <taxon>Gammaproteobacteria</taxon>
        <taxon>Cellvibrionales</taxon>
        <taxon>Porticoccaceae</taxon>
        <taxon>SAR92 clade</taxon>
    </lineage>
</organism>
<reference evidence="2 3" key="1">
    <citation type="submission" date="2015-10" db="EMBL/GenBank/DDBJ databases">
        <title>Metagenome-Assembled Genomes uncover a global brackish microbiome.</title>
        <authorList>
            <person name="Hugerth L.W."/>
            <person name="Larsson J."/>
            <person name="Alneberg J."/>
            <person name="Lindh M.V."/>
            <person name="Legrand C."/>
            <person name="Pinhassi J."/>
            <person name="Andersson A.F."/>
        </authorList>
    </citation>
    <scope>NUCLEOTIDE SEQUENCE [LARGE SCALE GENOMIC DNA]</scope>
    <source>
        <strain evidence="2">BACL26 MAG-121220-bin70</strain>
    </source>
</reference>
<dbReference type="Proteomes" id="UP000051213">
    <property type="component" value="Unassembled WGS sequence"/>
</dbReference>
<comment type="caution">
    <text evidence="2">The sequence shown here is derived from an EMBL/GenBank/DDBJ whole genome shotgun (WGS) entry which is preliminary data.</text>
</comment>
<accession>A0A0R2UAE5</accession>
<sequence>MNEKKISQIKIYFVAFITFTIWVLLIWQNLHDGVPRHHLLNNADLPTISNWWGGMVLPALSWIALARLQKRILKAPHSQASVLSKRIFVGFVLSLIYGTVLSISFLNGYEEVSSVLFPSLLLIAIFIRVYREEFVLGFILSMSLTFGAVLPTIFAAVMALLSAMIYFLAQFFWVKIKK</sequence>
<evidence type="ECO:0000256" key="1">
    <source>
        <dbReference type="SAM" id="Phobius"/>
    </source>
</evidence>
<gene>
    <name evidence="2" type="ORF">ABS24_03260</name>
</gene>
<proteinExistence type="predicted"/>
<feature type="transmembrane region" description="Helical" evidence="1">
    <location>
        <begin position="142"/>
        <end position="169"/>
    </location>
</feature>
<name>A0A0R2UAE5_9GAMM</name>
<evidence type="ECO:0000313" key="3">
    <source>
        <dbReference type="Proteomes" id="UP000051213"/>
    </source>
</evidence>
<dbReference type="AlphaFoldDB" id="A0A0R2UAE5"/>